<organism evidence="1 2">
    <name type="scientific">Cohaesibacter gelatinilyticus</name>
    <dbReference type="NCBI Taxonomy" id="372072"/>
    <lineage>
        <taxon>Bacteria</taxon>
        <taxon>Pseudomonadati</taxon>
        <taxon>Pseudomonadota</taxon>
        <taxon>Alphaproteobacteria</taxon>
        <taxon>Hyphomicrobiales</taxon>
        <taxon>Cohaesibacteraceae</taxon>
    </lineage>
</organism>
<dbReference type="EMBL" id="OBEL01000007">
    <property type="protein sequence ID" value="SNZ21325.1"/>
    <property type="molecule type" value="Genomic_DNA"/>
</dbReference>
<dbReference type="Proteomes" id="UP000219439">
    <property type="component" value="Unassembled WGS sequence"/>
</dbReference>
<dbReference type="AlphaFoldDB" id="A0A285PHX8"/>
<reference evidence="1 2" key="1">
    <citation type="submission" date="2017-09" db="EMBL/GenBank/DDBJ databases">
        <authorList>
            <person name="Ehlers B."/>
            <person name="Leendertz F.H."/>
        </authorList>
    </citation>
    <scope>NUCLEOTIDE SEQUENCE [LARGE SCALE GENOMIC DNA]</scope>
    <source>
        <strain evidence="1 2">DSM 18289</strain>
    </source>
</reference>
<dbReference type="RefSeq" id="WP_097155696.1">
    <property type="nucleotide sequence ID" value="NZ_OBEL01000007.1"/>
</dbReference>
<sequence>MSAYIDDIKSLMKIINDVRSSTPIESNLALRVGVNIELSAQAISCVGEKDFRDYLYDKGQEIIQEVGDDEFYPINPAPNYELIKQIMDEVYERLEFELTSGSPVIA</sequence>
<evidence type="ECO:0000313" key="2">
    <source>
        <dbReference type="Proteomes" id="UP000219439"/>
    </source>
</evidence>
<proteinExistence type="predicted"/>
<protein>
    <submittedName>
        <fullName evidence="1">Uncharacterized protein</fullName>
    </submittedName>
</protein>
<keyword evidence="2" id="KW-1185">Reference proteome</keyword>
<evidence type="ECO:0000313" key="1">
    <source>
        <dbReference type="EMBL" id="SNZ21325.1"/>
    </source>
</evidence>
<gene>
    <name evidence="1" type="ORF">SAMN06265368_4442</name>
</gene>
<accession>A0A285PHX8</accession>
<name>A0A285PHX8_9HYPH</name>